<dbReference type="EMBL" id="QSVF01000008">
    <property type="protein sequence ID" value="RGO11373.1"/>
    <property type="molecule type" value="Genomic_DNA"/>
</dbReference>
<dbReference type="InterPro" id="IPR050438">
    <property type="entry name" value="LMW_PTPase"/>
</dbReference>
<dbReference type="SUPFAM" id="SSF52788">
    <property type="entry name" value="Phosphotyrosine protein phosphatases I"/>
    <property type="match status" value="1"/>
</dbReference>
<evidence type="ECO:0000256" key="2">
    <source>
        <dbReference type="ARBA" id="ARBA00013064"/>
    </source>
</evidence>
<reference evidence="8" key="2">
    <citation type="journal article" date="2018" name="BMC Genomics">
        <title>Whole genome sequencing and function prediction of 133 gut anaerobes isolated from chicken caecum in pure cultures.</title>
        <authorList>
            <person name="Medvecky M."/>
            <person name="Cejkova D."/>
            <person name="Polansky O."/>
            <person name="Karasova D."/>
            <person name="Kubasova T."/>
            <person name="Cizek A."/>
            <person name="Rychlik I."/>
        </authorList>
    </citation>
    <scope>NUCLEOTIDE SEQUENCE</scope>
    <source>
        <strain evidence="8">An149</strain>
    </source>
</reference>
<dbReference type="EC" id="3.1.3.48" evidence="2"/>
<accession>A0A1Y4QLI7</accession>
<organism evidence="8 10">
    <name type="scientific">Thomasclavelia spiroformis</name>
    <dbReference type="NCBI Taxonomy" id="29348"/>
    <lineage>
        <taxon>Bacteria</taxon>
        <taxon>Bacillati</taxon>
        <taxon>Bacillota</taxon>
        <taxon>Erysipelotrichia</taxon>
        <taxon>Erysipelotrichales</taxon>
        <taxon>Coprobacillaceae</taxon>
        <taxon>Thomasclavelia</taxon>
    </lineage>
</organism>
<dbReference type="Proteomes" id="UP000261087">
    <property type="component" value="Unassembled WGS sequence"/>
</dbReference>
<feature type="active site" description="Nucleophile" evidence="6">
    <location>
        <position position="8"/>
    </location>
</feature>
<evidence type="ECO:0000256" key="1">
    <source>
        <dbReference type="ARBA" id="ARBA00011063"/>
    </source>
</evidence>
<dbReference type="PANTHER" id="PTHR11717:SF7">
    <property type="entry name" value="LOW MOLECULAR WEIGHT PHOSPHOTYROSINE PROTEIN PHOSPHATASE"/>
    <property type="match status" value="1"/>
</dbReference>
<dbReference type="InterPro" id="IPR023485">
    <property type="entry name" value="Ptyr_pPase"/>
</dbReference>
<dbReference type="InterPro" id="IPR036196">
    <property type="entry name" value="Ptyr_pPase_sf"/>
</dbReference>
<protein>
    <recommendedName>
        <fullName evidence="2">protein-tyrosine-phosphatase</fullName>
        <ecNumber evidence="2">3.1.3.48</ecNumber>
    </recommendedName>
</protein>
<evidence type="ECO:0000256" key="4">
    <source>
        <dbReference type="ARBA" id="ARBA00022912"/>
    </source>
</evidence>
<sequence length="155" mass="18109">MIKILFVCLGNICRSPMAEFVFKDLVKKHHLENNFYIQSAATSKEEYGNPVHPGTRNKLAQYNISTENKTSIPLTQSDYDKYDYIIAMETRNIINILKIVKNDPLNKISRLLDFTDNPRDIADPWYTHNFDKTYDDIFEGCLGLLEHIKEKYDLN</sequence>
<evidence type="ECO:0000256" key="3">
    <source>
        <dbReference type="ARBA" id="ARBA00022801"/>
    </source>
</evidence>
<reference evidence="10" key="1">
    <citation type="submission" date="2017-04" db="EMBL/GenBank/DDBJ databases">
        <title>Function of individual gut microbiota members based on whole genome sequencing of pure cultures obtained from chicken caecum.</title>
        <authorList>
            <person name="Medvecky M."/>
            <person name="Cejkova D."/>
            <person name="Polansky O."/>
            <person name="Karasova D."/>
            <person name="Kubasova T."/>
            <person name="Cizek A."/>
            <person name="Rychlik I."/>
        </authorList>
    </citation>
    <scope>NUCLEOTIDE SEQUENCE [LARGE SCALE GENOMIC DNA]</scope>
    <source>
        <strain evidence="10">An149</strain>
    </source>
</reference>
<keyword evidence="4" id="KW-0904">Protein phosphatase</keyword>
<feature type="active site" description="Proton donor" evidence="6">
    <location>
        <position position="123"/>
    </location>
</feature>
<dbReference type="CDD" id="cd16343">
    <property type="entry name" value="LMWPTP"/>
    <property type="match status" value="1"/>
</dbReference>
<evidence type="ECO:0000256" key="6">
    <source>
        <dbReference type="PIRSR" id="PIRSR617867-1"/>
    </source>
</evidence>
<dbReference type="GO" id="GO:0004725">
    <property type="term" value="F:protein tyrosine phosphatase activity"/>
    <property type="evidence" value="ECO:0007669"/>
    <property type="project" value="UniProtKB-EC"/>
</dbReference>
<dbReference type="RefSeq" id="WP_087254664.1">
    <property type="nucleotide sequence ID" value="NZ_CAJFOD010000028.1"/>
</dbReference>
<dbReference type="Proteomes" id="UP000196258">
    <property type="component" value="Unassembled WGS sequence"/>
</dbReference>
<evidence type="ECO:0000256" key="5">
    <source>
        <dbReference type="ARBA" id="ARBA00051722"/>
    </source>
</evidence>
<evidence type="ECO:0000259" key="7">
    <source>
        <dbReference type="SMART" id="SM00226"/>
    </source>
</evidence>
<evidence type="ECO:0000313" key="9">
    <source>
        <dbReference type="EMBL" id="RGO11373.1"/>
    </source>
</evidence>
<comment type="caution">
    <text evidence="8">The sequence shown here is derived from an EMBL/GenBank/DDBJ whole genome shotgun (WGS) entry which is preliminary data.</text>
</comment>
<keyword evidence="3" id="KW-0378">Hydrolase</keyword>
<dbReference type="SMART" id="SM00226">
    <property type="entry name" value="LMWPc"/>
    <property type="match status" value="1"/>
</dbReference>
<reference evidence="9 11" key="3">
    <citation type="submission" date="2018-08" db="EMBL/GenBank/DDBJ databases">
        <title>A genome reference for cultivated species of the human gut microbiota.</title>
        <authorList>
            <person name="Zou Y."/>
            <person name="Xue W."/>
            <person name="Luo G."/>
        </authorList>
    </citation>
    <scope>NUCLEOTIDE SEQUENCE [LARGE SCALE GENOMIC DNA]</scope>
    <source>
        <strain evidence="9 11">OM02-6</strain>
    </source>
</reference>
<name>A0A1Y4QLI7_9FIRM</name>
<comment type="similarity">
    <text evidence="1">Belongs to the low molecular weight phosphotyrosine protein phosphatase family.</text>
</comment>
<gene>
    <name evidence="8" type="ORF">B5E91_02505</name>
    <name evidence="9" type="ORF">DXB31_04740</name>
</gene>
<feature type="active site" evidence="6">
    <location>
        <position position="14"/>
    </location>
</feature>
<evidence type="ECO:0000313" key="10">
    <source>
        <dbReference type="Proteomes" id="UP000196258"/>
    </source>
</evidence>
<dbReference type="AlphaFoldDB" id="A0A1Y4QLI7"/>
<proteinExistence type="inferred from homology"/>
<dbReference type="EMBL" id="NFLB01000002">
    <property type="protein sequence ID" value="OUQ06166.1"/>
    <property type="molecule type" value="Genomic_DNA"/>
</dbReference>
<feature type="domain" description="Phosphotyrosine protein phosphatase I" evidence="7">
    <location>
        <begin position="2"/>
        <end position="147"/>
    </location>
</feature>
<evidence type="ECO:0000313" key="11">
    <source>
        <dbReference type="Proteomes" id="UP000261087"/>
    </source>
</evidence>
<dbReference type="InterPro" id="IPR017867">
    <property type="entry name" value="Tyr_phospatase_low_mol_wt"/>
</dbReference>
<comment type="catalytic activity">
    <reaction evidence="5">
        <text>O-phospho-L-tyrosyl-[protein] + H2O = L-tyrosyl-[protein] + phosphate</text>
        <dbReference type="Rhea" id="RHEA:10684"/>
        <dbReference type="Rhea" id="RHEA-COMP:10136"/>
        <dbReference type="Rhea" id="RHEA-COMP:20101"/>
        <dbReference type="ChEBI" id="CHEBI:15377"/>
        <dbReference type="ChEBI" id="CHEBI:43474"/>
        <dbReference type="ChEBI" id="CHEBI:46858"/>
        <dbReference type="ChEBI" id="CHEBI:61978"/>
        <dbReference type="EC" id="3.1.3.48"/>
    </reaction>
</comment>
<dbReference type="Gene3D" id="3.40.50.2300">
    <property type="match status" value="1"/>
</dbReference>
<dbReference type="PANTHER" id="PTHR11717">
    <property type="entry name" value="LOW MOLECULAR WEIGHT PROTEIN TYROSINE PHOSPHATASE"/>
    <property type="match status" value="1"/>
</dbReference>
<evidence type="ECO:0000313" key="8">
    <source>
        <dbReference type="EMBL" id="OUQ06166.1"/>
    </source>
</evidence>
<dbReference type="PRINTS" id="PR00719">
    <property type="entry name" value="LMWPTPASE"/>
</dbReference>
<dbReference type="Pfam" id="PF01451">
    <property type="entry name" value="LMWPc"/>
    <property type="match status" value="1"/>
</dbReference>